<dbReference type="EMBL" id="UINC01123428">
    <property type="protein sequence ID" value="SVC99899.1"/>
    <property type="molecule type" value="Genomic_DNA"/>
</dbReference>
<proteinExistence type="predicted"/>
<name>A0A382RQD8_9ZZZZ</name>
<dbReference type="Gene3D" id="3.30.360.110">
    <property type="entry name" value="S-adenosylmethionine decarboxylase domain"/>
    <property type="match status" value="1"/>
</dbReference>
<organism evidence="1">
    <name type="scientific">marine metagenome</name>
    <dbReference type="NCBI Taxonomy" id="408172"/>
    <lineage>
        <taxon>unclassified sequences</taxon>
        <taxon>metagenomes</taxon>
        <taxon>ecological metagenomes</taxon>
    </lineage>
</organism>
<sequence>MTKVGEHITLDIIGTTQKYKPAFFEKIVYKIAKKAKVTVLEISKHRFEP</sequence>
<accession>A0A382RQD8</accession>
<protein>
    <submittedName>
        <fullName evidence="1">Uncharacterized protein</fullName>
    </submittedName>
</protein>
<dbReference type="AlphaFoldDB" id="A0A382RQD8"/>
<gene>
    <name evidence="1" type="ORF">METZ01_LOCUS352753</name>
</gene>
<dbReference type="InterPro" id="IPR042284">
    <property type="entry name" value="AdoMetDC_N"/>
</dbReference>
<feature type="non-terminal residue" evidence="1">
    <location>
        <position position="49"/>
    </location>
</feature>
<evidence type="ECO:0000313" key="1">
    <source>
        <dbReference type="EMBL" id="SVC99899.1"/>
    </source>
</evidence>
<reference evidence="1" key="1">
    <citation type="submission" date="2018-05" db="EMBL/GenBank/DDBJ databases">
        <authorList>
            <person name="Lanie J.A."/>
            <person name="Ng W.-L."/>
            <person name="Kazmierczak K.M."/>
            <person name="Andrzejewski T.M."/>
            <person name="Davidsen T.M."/>
            <person name="Wayne K.J."/>
            <person name="Tettelin H."/>
            <person name="Glass J.I."/>
            <person name="Rusch D."/>
            <person name="Podicherti R."/>
            <person name="Tsui H.-C.T."/>
            <person name="Winkler M.E."/>
        </authorList>
    </citation>
    <scope>NUCLEOTIDE SEQUENCE</scope>
</reference>